<comment type="caution">
    <text evidence="1">The sequence shown here is derived from an EMBL/GenBank/DDBJ whole genome shotgun (WGS) entry which is preliminary data.</text>
</comment>
<accession>A0A438DFL8</accession>
<sequence>MQSSIVGMDSCNSFGNMTLELNIFYMCKKPINLEEEEGPEEGYLNPQICLLLYHLGGG</sequence>
<name>A0A438DFL8_VITVI</name>
<gene>
    <name evidence="1" type="ORF">CK203_102213</name>
</gene>
<evidence type="ECO:0000313" key="1">
    <source>
        <dbReference type="EMBL" id="RVW34219.1"/>
    </source>
</evidence>
<organism evidence="1 2">
    <name type="scientific">Vitis vinifera</name>
    <name type="common">Grape</name>
    <dbReference type="NCBI Taxonomy" id="29760"/>
    <lineage>
        <taxon>Eukaryota</taxon>
        <taxon>Viridiplantae</taxon>
        <taxon>Streptophyta</taxon>
        <taxon>Embryophyta</taxon>
        <taxon>Tracheophyta</taxon>
        <taxon>Spermatophyta</taxon>
        <taxon>Magnoliopsida</taxon>
        <taxon>eudicotyledons</taxon>
        <taxon>Gunneridae</taxon>
        <taxon>Pentapetalae</taxon>
        <taxon>rosids</taxon>
        <taxon>Vitales</taxon>
        <taxon>Vitaceae</taxon>
        <taxon>Viteae</taxon>
        <taxon>Vitis</taxon>
    </lineage>
</organism>
<dbReference type="EMBL" id="QGNW01001652">
    <property type="protein sequence ID" value="RVW34219.1"/>
    <property type="molecule type" value="Genomic_DNA"/>
</dbReference>
<protein>
    <submittedName>
        <fullName evidence="1">Uncharacterized protein</fullName>
    </submittedName>
</protein>
<dbReference type="AlphaFoldDB" id="A0A438DFL8"/>
<reference evidence="1 2" key="1">
    <citation type="journal article" date="2018" name="PLoS Genet.">
        <title>Population sequencing reveals clonal diversity and ancestral inbreeding in the grapevine cultivar Chardonnay.</title>
        <authorList>
            <person name="Roach M.J."/>
            <person name="Johnson D.L."/>
            <person name="Bohlmann J."/>
            <person name="van Vuuren H.J."/>
            <person name="Jones S.J."/>
            <person name="Pretorius I.S."/>
            <person name="Schmidt S.A."/>
            <person name="Borneman A.R."/>
        </authorList>
    </citation>
    <scope>NUCLEOTIDE SEQUENCE [LARGE SCALE GENOMIC DNA]</scope>
    <source>
        <strain evidence="2">cv. Chardonnay</strain>
        <tissue evidence="1">Leaf</tissue>
    </source>
</reference>
<evidence type="ECO:0000313" key="2">
    <source>
        <dbReference type="Proteomes" id="UP000288805"/>
    </source>
</evidence>
<proteinExistence type="predicted"/>
<dbReference type="Proteomes" id="UP000288805">
    <property type="component" value="Unassembled WGS sequence"/>
</dbReference>